<dbReference type="PANTHER" id="PTHR31885:SF6">
    <property type="entry name" value="GH04784P"/>
    <property type="match status" value="1"/>
</dbReference>
<dbReference type="EC" id="3.3.2.2" evidence="6"/>
<dbReference type="KEGG" id="aqu:105316415"/>
<evidence type="ECO:0000256" key="1">
    <source>
        <dbReference type="ARBA" id="ARBA00004141"/>
    </source>
</evidence>
<evidence type="ECO:0000313" key="11">
    <source>
        <dbReference type="Proteomes" id="UP000007879"/>
    </source>
</evidence>
<dbReference type="OrthoDB" id="2133758at2759"/>
<evidence type="ECO:0000256" key="2">
    <source>
        <dbReference type="ARBA" id="ARBA00007375"/>
    </source>
</evidence>
<comment type="catalytic activity">
    <reaction evidence="7">
        <text>a 1-O-(1Z-alkenyl)-sn-glycero-3-phosphoethanolamine + H2O = a 2,3-saturated aldehyde + sn-glycero-3-phosphoethanolamine</text>
        <dbReference type="Rhea" id="RHEA:16905"/>
        <dbReference type="ChEBI" id="CHEBI:15377"/>
        <dbReference type="ChEBI" id="CHEBI:73359"/>
        <dbReference type="ChEBI" id="CHEBI:77288"/>
        <dbReference type="ChEBI" id="CHEBI:143890"/>
        <dbReference type="EC" id="3.3.2.2"/>
    </reaction>
</comment>
<keyword evidence="4 9" id="KW-1133">Transmembrane helix</keyword>
<sequence>METVHQIASLVYGALSCFYLFFIIRSNYRHLKALFKILPLFALLFCLISVSMKYAAPFNIKSPYYVQKLSMVTMGVIFSLMGDIYLCYKSLFMYGILSFAVAQGFYAFTFSDEGFLFTQVRSPELISLLCIGCISIAIYAYLVSKMTCGLSVLALIYTILITLMAWSAVMQVQKYVSVVTLAGGVGACLFYVSDVTISMNLWRGPLSSFLAKEFVMITYYAAQLLIVFSHIYND</sequence>
<dbReference type="PANTHER" id="PTHR31885">
    <property type="entry name" value="GH04784P"/>
    <property type="match status" value="1"/>
</dbReference>
<keyword evidence="3 9" id="KW-0812">Transmembrane</keyword>
<evidence type="ECO:0000256" key="3">
    <source>
        <dbReference type="ARBA" id="ARBA00022692"/>
    </source>
</evidence>
<keyword evidence="5 9" id="KW-0472">Membrane</keyword>
<dbReference type="GO" id="GO:0016020">
    <property type="term" value="C:membrane"/>
    <property type="evidence" value="ECO:0007669"/>
    <property type="project" value="UniProtKB-SubCell"/>
</dbReference>
<dbReference type="Proteomes" id="UP000007879">
    <property type="component" value="Unassembled WGS sequence"/>
</dbReference>
<evidence type="ECO:0000313" key="10">
    <source>
        <dbReference type="EnsemblMetazoa" id="Aqu2.1.41575_001"/>
    </source>
</evidence>
<gene>
    <name evidence="10" type="primary">105316415</name>
</gene>
<evidence type="ECO:0000256" key="8">
    <source>
        <dbReference type="ARBA" id="ARBA00049560"/>
    </source>
</evidence>
<comment type="subcellular location">
    <subcellularLocation>
        <location evidence="1">Membrane</location>
        <topology evidence="1">Multi-pass membrane protein</topology>
    </subcellularLocation>
</comment>
<evidence type="ECO:0000256" key="4">
    <source>
        <dbReference type="ARBA" id="ARBA00022989"/>
    </source>
</evidence>
<name>A0A1X7VNZ9_AMPQE</name>
<reference evidence="11" key="1">
    <citation type="journal article" date="2010" name="Nature">
        <title>The Amphimedon queenslandica genome and the evolution of animal complexity.</title>
        <authorList>
            <person name="Srivastava M."/>
            <person name="Simakov O."/>
            <person name="Chapman J."/>
            <person name="Fahey B."/>
            <person name="Gauthier M.E."/>
            <person name="Mitros T."/>
            <person name="Richards G.S."/>
            <person name="Conaco C."/>
            <person name="Dacre M."/>
            <person name="Hellsten U."/>
            <person name="Larroux C."/>
            <person name="Putnam N.H."/>
            <person name="Stanke M."/>
            <person name="Adamska M."/>
            <person name="Darling A."/>
            <person name="Degnan S.M."/>
            <person name="Oakley T.H."/>
            <person name="Plachetzki D.C."/>
            <person name="Zhai Y."/>
            <person name="Adamski M."/>
            <person name="Calcino A."/>
            <person name="Cummins S.F."/>
            <person name="Goodstein D.M."/>
            <person name="Harris C."/>
            <person name="Jackson D.J."/>
            <person name="Leys S.P."/>
            <person name="Shu S."/>
            <person name="Woodcroft B.J."/>
            <person name="Vervoort M."/>
            <person name="Kosik K.S."/>
            <person name="Manning G."/>
            <person name="Degnan B.M."/>
            <person name="Rokhsar D.S."/>
        </authorList>
    </citation>
    <scope>NUCLEOTIDE SEQUENCE [LARGE SCALE GENOMIC DNA]</scope>
</reference>
<evidence type="ECO:0000256" key="7">
    <source>
        <dbReference type="ARBA" id="ARBA00049458"/>
    </source>
</evidence>
<feature type="transmembrane region" description="Helical" evidence="9">
    <location>
        <begin position="91"/>
        <end position="110"/>
    </location>
</feature>
<comment type="catalytic activity">
    <reaction evidence="8">
        <text>a 1-O-(1Z-alkenyl)-sn-glycero-3-phosphocholine + H2O = a 2,3-saturated aldehyde + sn-glycerol 3-phosphocholine</text>
        <dbReference type="Rhea" id="RHEA:22544"/>
        <dbReference type="ChEBI" id="CHEBI:15377"/>
        <dbReference type="ChEBI" id="CHEBI:16870"/>
        <dbReference type="ChEBI" id="CHEBI:73359"/>
        <dbReference type="ChEBI" id="CHEBI:77287"/>
        <dbReference type="EC" id="3.3.2.2"/>
    </reaction>
</comment>
<feature type="transmembrane region" description="Helical" evidence="9">
    <location>
        <begin position="6"/>
        <end position="24"/>
    </location>
</feature>
<protein>
    <recommendedName>
        <fullName evidence="6">lysoplasmalogenase</fullName>
        <ecNumber evidence="6">3.3.2.2</ecNumber>
    </recommendedName>
</protein>
<dbReference type="EnsemblMetazoa" id="XM_011411276.2">
    <property type="protein sequence ID" value="XP_011409578.1"/>
    <property type="gene ID" value="LOC105316415"/>
</dbReference>
<dbReference type="eggNOG" id="KOG4804">
    <property type="taxonomic scope" value="Eukaryota"/>
</dbReference>
<evidence type="ECO:0000256" key="5">
    <source>
        <dbReference type="ARBA" id="ARBA00023136"/>
    </source>
</evidence>
<feature type="transmembrane region" description="Helical" evidence="9">
    <location>
        <begin position="214"/>
        <end position="232"/>
    </location>
</feature>
<dbReference type="InParanoid" id="A0A1X7VNZ9"/>
<feature type="transmembrane region" description="Helical" evidence="9">
    <location>
        <begin position="125"/>
        <end position="143"/>
    </location>
</feature>
<dbReference type="InterPro" id="IPR012506">
    <property type="entry name" value="TMEM86B-like"/>
</dbReference>
<feature type="transmembrane region" description="Helical" evidence="9">
    <location>
        <begin position="175"/>
        <end position="193"/>
    </location>
</feature>
<comment type="similarity">
    <text evidence="2">Belongs to the TMEM86 family.</text>
</comment>
<dbReference type="AlphaFoldDB" id="A0A1X7VNZ9"/>
<reference evidence="10" key="2">
    <citation type="submission" date="2017-05" db="UniProtKB">
        <authorList>
            <consortium name="EnsemblMetazoa"/>
        </authorList>
    </citation>
    <scope>IDENTIFICATION</scope>
</reference>
<feature type="transmembrane region" description="Helical" evidence="9">
    <location>
        <begin position="64"/>
        <end position="84"/>
    </location>
</feature>
<dbReference type="Pfam" id="PF07947">
    <property type="entry name" value="YhhN"/>
    <property type="match status" value="1"/>
</dbReference>
<evidence type="ECO:0000256" key="6">
    <source>
        <dbReference type="ARBA" id="ARBA00035673"/>
    </source>
</evidence>
<proteinExistence type="inferred from homology"/>
<dbReference type="GO" id="GO:0047408">
    <property type="term" value="F:alkenylglycerophosphocholine hydrolase activity"/>
    <property type="evidence" value="ECO:0007669"/>
    <property type="project" value="UniProtKB-EC"/>
</dbReference>
<dbReference type="EnsemblMetazoa" id="Aqu2.1.41575_001">
    <property type="protein sequence ID" value="Aqu2.1.41575_001"/>
    <property type="gene ID" value="Aqu2.1.41575"/>
</dbReference>
<keyword evidence="11" id="KW-1185">Reference proteome</keyword>
<dbReference type="OMA" id="AQIMYII"/>
<organism evidence="10">
    <name type="scientific">Amphimedon queenslandica</name>
    <name type="common">Sponge</name>
    <dbReference type="NCBI Taxonomy" id="400682"/>
    <lineage>
        <taxon>Eukaryota</taxon>
        <taxon>Metazoa</taxon>
        <taxon>Porifera</taxon>
        <taxon>Demospongiae</taxon>
        <taxon>Heteroscleromorpha</taxon>
        <taxon>Haplosclerida</taxon>
        <taxon>Niphatidae</taxon>
        <taxon>Amphimedon</taxon>
    </lineage>
</organism>
<accession>A0A1X7VNZ9</accession>
<feature type="transmembrane region" description="Helical" evidence="9">
    <location>
        <begin position="150"/>
        <end position="169"/>
    </location>
</feature>
<evidence type="ECO:0000256" key="9">
    <source>
        <dbReference type="SAM" id="Phobius"/>
    </source>
</evidence>
<feature type="transmembrane region" description="Helical" evidence="9">
    <location>
        <begin position="33"/>
        <end position="52"/>
    </location>
</feature>